<protein>
    <submittedName>
        <fullName evidence="3">TTC28 protein</fullName>
    </submittedName>
</protein>
<dbReference type="SMART" id="SM00671">
    <property type="entry name" value="SEL1"/>
    <property type="match status" value="5"/>
</dbReference>
<organism evidence="3 4">
    <name type="scientific">Branchiostoma lanceolatum</name>
    <name type="common">Common lancelet</name>
    <name type="synonym">Amphioxus lanceolatum</name>
    <dbReference type="NCBI Taxonomy" id="7740"/>
    <lineage>
        <taxon>Eukaryota</taxon>
        <taxon>Metazoa</taxon>
        <taxon>Chordata</taxon>
        <taxon>Cephalochordata</taxon>
        <taxon>Leptocardii</taxon>
        <taxon>Amphioxiformes</taxon>
        <taxon>Branchiostomatidae</taxon>
        <taxon>Branchiostoma</taxon>
    </lineage>
</organism>
<evidence type="ECO:0000313" key="3">
    <source>
        <dbReference type="EMBL" id="CAH1226711.1"/>
    </source>
</evidence>
<proteinExistence type="predicted"/>
<feature type="repeat" description="TPR" evidence="1">
    <location>
        <begin position="783"/>
        <end position="816"/>
    </location>
</feature>
<accession>A0A8J9VS57</accession>
<feature type="repeat" description="TPR" evidence="1">
    <location>
        <begin position="475"/>
        <end position="508"/>
    </location>
</feature>
<feature type="compositionally biased region" description="Basic and acidic residues" evidence="2">
    <location>
        <begin position="224"/>
        <end position="244"/>
    </location>
</feature>
<gene>
    <name evidence="3" type="primary">TTC28</name>
    <name evidence="3" type="ORF">BLAG_LOCUS339</name>
</gene>
<dbReference type="Pfam" id="PF13432">
    <property type="entry name" value="TPR_16"/>
    <property type="match status" value="1"/>
</dbReference>
<dbReference type="SUPFAM" id="SSF48452">
    <property type="entry name" value="TPR-like"/>
    <property type="match status" value="1"/>
</dbReference>
<dbReference type="OrthoDB" id="5985555at2759"/>
<evidence type="ECO:0000256" key="2">
    <source>
        <dbReference type="SAM" id="MobiDB-lite"/>
    </source>
</evidence>
<sequence>MTSLADKLQNLELCLKNRHDQEVSYGRALRKAIVCTDLFIEVEVLKSLGDLHLQKGKLGKDSGEIDKAAALYAAALLRCKDPDMGQTLEHRIDYMEKLSKQLLQGYTPHYRWLSSDYWGTADSNVLRVVETCDKLDRSNNKSQDSVEEIYTETLVTAIENSDMFLELEVLKSLGDFYLEKGKETSDETQFSNAAAMYKKALTRCEDPETKQTLHHRICYTEKIREAVKMKPPSKESRPGERDSPMGHQFGNITRPQDHPPPPDIPRMATGEGKVSNASTATLENDDSTYQDHIQDGCRALQTGDLDGAEQSFAAALKSVHVKGQHREEAEPLYRLGDVYLKRGIQSKDGGDFTKASALCNAALELNNGGVVSNENAHHLMVLVSISAELRLRTYMGNGGQVENIKAINYYEQSLQMMQSIYGVDTVHPHIASSLNNLGAVWSDLGDYRKAINYYQQSLKMNQGIYGEDTVHPEIASYLNNLGVLWGKLGDCRKAVSYYKQSLQMRRRIYGENTAHPDIADTLNNLGVAWVMLGDYKNAISHYEESLQMKRSIYGEGTAHTDIAFLLNNFGTAWRSLADYRKAISYYEQSLEMKRSIYGENTAHPDITTSLNNLGNVYTDLGDHRKAISYYEQSLQMRKNIYCTDIAHPDIADSLNNLGNASSNLGDHRKAVSYHEQSLQMKQRIYGDDTSHPDIAASLINLGNAWSNLGDCRKAVKYYGPSLEMYRVIYGEDTAHPDIASLLNNMGVAWLKLGDPRKAVNYHEQSLHMRRNVYGEDTAHPDIVASLINLGIAWGKLRDYSKAVSYYQQSLKMRRSIHGENTAHPDMEALISTTAILNNLGRARSDLGDNRKATCLIS</sequence>
<dbReference type="EMBL" id="OV696686">
    <property type="protein sequence ID" value="CAH1226711.1"/>
    <property type="molecule type" value="Genomic_DNA"/>
</dbReference>
<evidence type="ECO:0000313" key="4">
    <source>
        <dbReference type="Proteomes" id="UP000838412"/>
    </source>
</evidence>
<dbReference type="SUPFAM" id="SSF81901">
    <property type="entry name" value="HCP-like"/>
    <property type="match status" value="2"/>
</dbReference>
<keyword evidence="4" id="KW-1185">Reference proteome</keyword>
<reference evidence="3" key="1">
    <citation type="submission" date="2022-01" db="EMBL/GenBank/DDBJ databases">
        <authorList>
            <person name="Braso-Vives M."/>
        </authorList>
    </citation>
    <scope>NUCLEOTIDE SEQUENCE</scope>
</reference>
<dbReference type="SMART" id="SM00028">
    <property type="entry name" value="TPR"/>
    <property type="match status" value="12"/>
</dbReference>
<feature type="repeat" description="TPR" evidence="1">
    <location>
        <begin position="563"/>
        <end position="596"/>
    </location>
</feature>
<evidence type="ECO:0000256" key="1">
    <source>
        <dbReference type="PROSITE-ProRule" id="PRU00339"/>
    </source>
</evidence>
<dbReference type="Pfam" id="PF13374">
    <property type="entry name" value="TPR_10"/>
    <property type="match status" value="1"/>
</dbReference>
<dbReference type="InterPro" id="IPR006597">
    <property type="entry name" value="Sel1-like"/>
</dbReference>
<dbReference type="PROSITE" id="PS50005">
    <property type="entry name" value="TPR"/>
    <property type="match status" value="7"/>
</dbReference>
<dbReference type="AlphaFoldDB" id="A0A8J9VS57"/>
<dbReference type="InterPro" id="IPR019734">
    <property type="entry name" value="TPR_rpt"/>
</dbReference>
<feature type="repeat" description="TPR" evidence="1">
    <location>
        <begin position="431"/>
        <end position="464"/>
    </location>
</feature>
<dbReference type="PANTHER" id="PTHR19959:SF119">
    <property type="entry name" value="FUNGAL LIPASE-LIKE DOMAIN-CONTAINING PROTEIN"/>
    <property type="match status" value="1"/>
</dbReference>
<dbReference type="Proteomes" id="UP000838412">
    <property type="component" value="Chromosome 1"/>
</dbReference>
<feature type="repeat" description="TPR" evidence="1">
    <location>
        <begin position="607"/>
        <end position="640"/>
    </location>
</feature>
<keyword evidence="1" id="KW-0802">TPR repeat</keyword>
<name>A0A8J9VS57_BRALA</name>
<dbReference type="Gene3D" id="1.25.40.10">
    <property type="entry name" value="Tetratricopeptide repeat domain"/>
    <property type="match status" value="5"/>
</dbReference>
<dbReference type="PANTHER" id="PTHR19959">
    <property type="entry name" value="KINESIN LIGHT CHAIN"/>
    <property type="match status" value="1"/>
</dbReference>
<feature type="repeat" description="TPR" evidence="1">
    <location>
        <begin position="651"/>
        <end position="684"/>
    </location>
</feature>
<dbReference type="Pfam" id="PF13424">
    <property type="entry name" value="TPR_12"/>
    <property type="match status" value="4"/>
</dbReference>
<dbReference type="InterPro" id="IPR011990">
    <property type="entry name" value="TPR-like_helical_dom_sf"/>
</dbReference>
<dbReference type="PROSITE" id="PS50293">
    <property type="entry name" value="TPR_REGION"/>
    <property type="match status" value="3"/>
</dbReference>
<feature type="repeat" description="TPR" evidence="1">
    <location>
        <begin position="519"/>
        <end position="552"/>
    </location>
</feature>
<feature type="region of interest" description="Disordered" evidence="2">
    <location>
        <begin position="224"/>
        <end position="275"/>
    </location>
</feature>